<feature type="transmembrane region" description="Helical" evidence="2">
    <location>
        <begin position="187"/>
        <end position="207"/>
    </location>
</feature>
<proteinExistence type="predicted"/>
<evidence type="ECO:0000256" key="1">
    <source>
        <dbReference type="SAM" id="MobiDB-lite"/>
    </source>
</evidence>
<evidence type="ECO:0000313" key="4">
    <source>
        <dbReference type="Proteomes" id="UP001589693"/>
    </source>
</evidence>
<keyword evidence="2" id="KW-0472">Membrane</keyword>
<feature type="transmembrane region" description="Helical" evidence="2">
    <location>
        <begin position="112"/>
        <end position="131"/>
    </location>
</feature>
<feature type="transmembrane region" description="Helical" evidence="2">
    <location>
        <begin position="45"/>
        <end position="70"/>
    </location>
</feature>
<accession>A0ABV5ZX22</accession>
<sequence length="237" mass="26231">MFRRPWIAPLAFVVIAFLAFSLPRYLSFDPARSLVPAPPDFPAHYPVLVAHILFGAVAMVTCALQVWPWLRQRHPAKHRIIGRVYVFAGVLPAGALGFVVGITSPFGPVAQVSHVLLSAMWLGFTVMGLVTARQRRMAEHRRWMVRSFALTMSIITNRLWSVLASVVLTPRLETAFGGSELALTQSIGAISSWLGWTIPLLAAQWWLDRGQRRRTRTAMPSSSAASPSSKTSSRSRS</sequence>
<protein>
    <submittedName>
        <fullName evidence="3">DUF2306 domain-containing protein</fullName>
    </submittedName>
</protein>
<name>A0ABV5ZX22_9PSEU</name>
<feature type="transmembrane region" description="Helical" evidence="2">
    <location>
        <begin position="82"/>
        <end position="106"/>
    </location>
</feature>
<dbReference type="EMBL" id="JBHLZU010000012">
    <property type="protein sequence ID" value="MFB9905450.1"/>
    <property type="molecule type" value="Genomic_DNA"/>
</dbReference>
<dbReference type="Pfam" id="PF10067">
    <property type="entry name" value="DUF2306"/>
    <property type="match status" value="1"/>
</dbReference>
<dbReference type="Proteomes" id="UP001589693">
    <property type="component" value="Unassembled WGS sequence"/>
</dbReference>
<reference evidence="3 4" key="1">
    <citation type="submission" date="2024-09" db="EMBL/GenBank/DDBJ databases">
        <authorList>
            <person name="Sun Q."/>
            <person name="Mori K."/>
        </authorList>
    </citation>
    <scope>NUCLEOTIDE SEQUENCE [LARGE SCALE GENOMIC DNA]</scope>
    <source>
        <strain evidence="3 4">TBRC 7907</strain>
    </source>
</reference>
<keyword evidence="2" id="KW-0812">Transmembrane</keyword>
<comment type="caution">
    <text evidence="3">The sequence shown here is derived from an EMBL/GenBank/DDBJ whole genome shotgun (WGS) entry which is preliminary data.</text>
</comment>
<gene>
    <name evidence="3" type="ORF">ACFFQA_16065</name>
</gene>
<evidence type="ECO:0000256" key="2">
    <source>
        <dbReference type="SAM" id="Phobius"/>
    </source>
</evidence>
<organism evidence="3 4">
    <name type="scientific">Allokutzneria oryzae</name>
    <dbReference type="NCBI Taxonomy" id="1378989"/>
    <lineage>
        <taxon>Bacteria</taxon>
        <taxon>Bacillati</taxon>
        <taxon>Actinomycetota</taxon>
        <taxon>Actinomycetes</taxon>
        <taxon>Pseudonocardiales</taxon>
        <taxon>Pseudonocardiaceae</taxon>
        <taxon>Allokutzneria</taxon>
    </lineage>
</organism>
<dbReference type="RefSeq" id="WP_377852751.1">
    <property type="nucleotide sequence ID" value="NZ_JBHLZU010000012.1"/>
</dbReference>
<feature type="compositionally biased region" description="Low complexity" evidence="1">
    <location>
        <begin position="217"/>
        <end position="237"/>
    </location>
</feature>
<feature type="transmembrane region" description="Helical" evidence="2">
    <location>
        <begin position="143"/>
        <end position="167"/>
    </location>
</feature>
<keyword evidence="2" id="KW-1133">Transmembrane helix</keyword>
<feature type="region of interest" description="Disordered" evidence="1">
    <location>
        <begin position="214"/>
        <end position="237"/>
    </location>
</feature>
<keyword evidence="4" id="KW-1185">Reference proteome</keyword>
<dbReference type="InterPro" id="IPR018750">
    <property type="entry name" value="DUF2306_membrane"/>
</dbReference>
<evidence type="ECO:0000313" key="3">
    <source>
        <dbReference type="EMBL" id="MFB9905450.1"/>
    </source>
</evidence>